<keyword evidence="8 13" id="KW-1133">Transmembrane helix</keyword>
<dbReference type="RefSeq" id="WP_085579150.1">
    <property type="nucleotide sequence ID" value="NZ_JFKA01000001.1"/>
</dbReference>
<keyword evidence="5 12" id="KW-0349">Heme</keyword>
<evidence type="ECO:0000256" key="11">
    <source>
        <dbReference type="ARBA" id="ARBA00025912"/>
    </source>
</evidence>
<dbReference type="InterPro" id="IPR018495">
    <property type="entry name" value="Succ_DH_cyt_bsu_CS"/>
</dbReference>
<dbReference type="PIRSF" id="PIRSF000178">
    <property type="entry name" value="SDH_cyt_b560"/>
    <property type="match status" value="1"/>
</dbReference>
<evidence type="ECO:0000256" key="8">
    <source>
        <dbReference type="ARBA" id="ARBA00022989"/>
    </source>
</evidence>
<dbReference type="PANTHER" id="PTHR10978:SF5">
    <property type="entry name" value="SUCCINATE DEHYDROGENASE CYTOCHROME B560 SUBUNIT, MITOCHONDRIAL"/>
    <property type="match status" value="1"/>
</dbReference>
<evidence type="ECO:0000256" key="4">
    <source>
        <dbReference type="ARBA" id="ARBA00020076"/>
    </source>
</evidence>
<dbReference type="EMBL" id="JFKA01000001">
    <property type="protein sequence ID" value="OSQ40655.1"/>
    <property type="molecule type" value="Genomic_DNA"/>
</dbReference>
<dbReference type="STRING" id="1293891.TMES_02705"/>
<evidence type="ECO:0000313" key="15">
    <source>
        <dbReference type="Proteomes" id="UP000193391"/>
    </source>
</evidence>
<dbReference type="InterPro" id="IPR000701">
    <property type="entry name" value="SuccDH_FuR_B_TM-su"/>
</dbReference>
<name>A0A1Y2L4A9_9PROT</name>
<evidence type="ECO:0000256" key="9">
    <source>
        <dbReference type="ARBA" id="ARBA00023004"/>
    </source>
</evidence>
<keyword evidence="15" id="KW-1185">Reference proteome</keyword>
<organism evidence="14 15">
    <name type="scientific">Thalassospira mesophila</name>
    <dbReference type="NCBI Taxonomy" id="1293891"/>
    <lineage>
        <taxon>Bacteria</taxon>
        <taxon>Pseudomonadati</taxon>
        <taxon>Pseudomonadota</taxon>
        <taxon>Alphaproteobacteria</taxon>
        <taxon>Rhodospirillales</taxon>
        <taxon>Thalassospiraceae</taxon>
        <taxon>Thalassospira</taxon>
    </lineage>
</organism>
<evidence type="ECO:0000256" key="5">
    <source>
        <dbReference type="ARBA" id="ARBA00022617"/>
    </source>
</evidence>
<comment type="cofactor">
    <cofactor evidence="12">
        <name>heme</name>
        <dbReference type="ChEBI" id="CHEBI:30413"/>
    </cofactor>
    <text evidence="12">The heme is bound between the two transmembrane subunits.</text>
</comment>
<dbReference type="GO" id="GO:0016020">
    <property type="term" value="C:membrane"/>
    <property type="evidence" value="ECO:0007669"/>
    <property type="project" value="UniProtKB-SubCell"/>
</dbReference>
<dbReference type="Proteomes" id="UP000193391">
    <property type="component" value="Unassembled WGS sequence"/>
</dbReference>
<feature type="transmembrane region" description="Helical" evidence="13">
    <location>
        <begin position="58"/>
        <end position="80"/>
    </location>
</feature>
<dbReference type="AlphaFoldDB" id="A0A1Y2L4A9"/>
<feature type="transmembrane region" description="Helical" evidence="13">
    <location>
        <begin position="101"/>
        <end position="123"/>
    </location>
</feature>
<dbReference type="PANTHER" id="PTHR10978">
    <property type="entry name" value="SUCCINATE DEHYDROGENASE CYTOCHROME B560 SUBUNIT"/>
    <property type="match status" value="1"/>
</dbReference>
<keyword evidence="10 13" id="KW-0472">Membrane</keyword>
<evidence type="ECO:0000256" key="1">
    <source>
        <dbReference type="ARBA" id="ARBA00004050"/>
    </source>
</evidence>
<feature type="binding site" description="axial binding residue" evidence="12">
    <location>
        <position position="81"/>
    </location>
    <ligand>
        <name>heme</name>
        <dbReference type="ChEBI" id="CHEBI:30413"/>
        <note>ligand shared with second transmembrane subunit</note>
    </ligand>
    <ligandPart>
        <name>Fe</name>
        <dbReference type="ChEBI" id="CHEBI:18248"/>
    </ligandPart>
</feature>
<comment type="similarity">
    <text evidence="3">Belongs to the cytochrome b560 family.</text>
</comment>
<comment type="function">
    <text evidence="1">Membrane-anchoring subunit of succinate dehydrogenase (SDH).</text>
</comment>
<dbReference type="Pfam" id="PF01127">
    <property type="entry name" value="Sdh_cyt"/>
    <property type="match status" value="1"/>
</dbReference>
<dbReference type="NCBIfam" id="TIGR02970">
    <property type="entry name" value="succ_dehyd_cytB"/>
    <property type="match status" value="1"/>
</dbReference>
<dbReference type="GO" id="GO:0006099">
    <property type="term" value="P:tricarboxylic acid cycle"/>
    <property type="evidence" value="ECO:0007669"/>
    <property type="project" value="InterPro"/>
</dbReference>
<evidence type="ECO:0000256" key="12">
    <source>
        <dbReference type="PIRSR" id="PIRSR000178-1"/>
    </source>
</evidence>
<protein>
    <recommendedName>
        <fullName evidence="4">Succinate dehydrogenase cytochrome b556 subunit</fullName>
    </recommendedName>
</protein>
<evidence type="ECO:0000313" key="14">
    <source>
        <dbReference type="EMBL" id="OSQ40655.1"/>
    </source>
</evidence>
<comment type="subcellular location">
    <subcellularLocation>
        <location evidence="2">Membrane</location>
        <topology evidence="2">Multi-pass membrane protein</topology>
    </subcellularLocation>
</comment>
<dbReference type="InterPro" id="IPR034804">
    <property type="entry name" value="SQR/QFR_C/D"/>
</dbReference>
<proteinExistence type="inferred from homology"/>
<dbReference type="OrthoDB" id="9799441at2"/>
<comment type="caution">
    <text evidence="14">The sequence shown here is derived from an EMBL/GenBank/DDBJ whole genome shotgun (WGS) entry which is preliminary data.</text>
</comment>
<dbReference type="GO" id="GO:0009055">
    <property type="term" value="F:electron transfer activity"/>
    <property type="evidence" value="ECO:0007669"/>
    <property type="project" value="InterPro"/>
</dbReference>
<evidence type="ECO:0000256" key="13">
    <source>
        <dbReference type="SAM" id="Phobius"/>
    </source>
</evidence>
<dbReference type="InterPro" id="IPR014314">
    <property type="entry name" value="Succ_DH_cytb556"/>
</dbReference>
<gene>
    <name evidence="14" type="ORF">TMES_02705</name>
</gene>
<feature type="transmembrane region" description="Helical" evidence="13">
    <location>
        <begin position="21"/>
        <end position="46"/>
    </location>
</feature>
<reference evidence="14 15" key="1">
    <citation type="submission" date="2014-03" db="EMBL/GenBank/DDBJ databases">
        <title>The draft genome sequence of Thalassospira mesophila JCM 18969.</title>
        <authorList>
            <person name="Lai Q."/>
            <person name="Shao Z."/>
        </authorList>
    </citation>
    <scope>NUCLEOTIDE SEQUENCE [LARGE SCALE GENOMIC DNA]</scope>
    <source>
        <strain evidence="14 15">JCM 18969</strain>
    </source>
</reference>
<sequence>MSKANRPLSPHLQVYRLPLTAIMSISFRFMGIGLAIGFVFLASWLIAAGAGRDTFEGYQAFFTSWFGLLLLFGWTVAFFYHACNGVRHLVWDTGRGLSNEGAAKSNPIVLGAAVVLTIITWIIGLV</sequence>
<evidence type="ECO:0000256" key="7">
    <source>
        <dbReference type="ARBA" id="ARBA00022723"/>
    </source>
</evidence>
<keyword evidence="9 12" id="KW-0408">Iron</keyword>
<dbReference type="GO" id="GO:0046872">
    <property type="term" value="F:metal ion binding"/>
    <property type="evidence" value="ECO:0007669"/>
    <property type="project" value="UniProtKB-KW"/>
</dbReference>
<dbReference type="SUPFAM" id="SSF81343">
    <property type="entry name" value="Fumarate reductase respiratory complex transmembrane subunits"/>
    <property type="match status" value="1"/>
</dbReference>
<dbReference type="CDD" id="cd03499">
    <property type="entry name" value="SQR_TypeC_SdhC"/>
    <property type="match status" value="1"/>
</dbReference>
<evidence type="ECO:0000256" key="2">
    <source>
        <dbReference type="ARBA" id="ARBA00004141"/>
    </source>
</evidence>
<keyword evidence="6 13" id="KW-0812">Transmembrane</keyword>
<dbReference type="PROSITE" id="PS01001">
    <property type="entry name" value="SDH_CYT_2"/>
    <property type="match status" value="1"/>
</dbReference>
<evidence type="ECO:0000256" key="6">
    <source>
        <dbReference type="ARBA" id="ARBA00022692"/>
    </source>
</evidence>
<evidence type="ECO:0000256" key="3">
    <source>
        <dbReference type="ARBA" id="ARBA00007244"/>
    </source>
</evidence>
<accession>A0A1Y2L4A9</accession>
<evidence type="ECO:0000256" key="10">
    <source>
        <dbReference type="ARBA" id="ARBA00023136"/>
    </source>
</evidence>
<dbReference type="Gene3D" id="1.20.1300.10">
    <property type="entry name" value="Fumarate reductase/succinate dehydrogenase, transmembrane subunit"/>
    <property type="match status" value="1"/>
</dbReference>
<comment type="subunit">
    <text evidence="11">Part of an enzyme complex containing four subunits: a flavoprotein, an iron-sulfur protein, plus two membrane-anchoring proteins, SdhC and SdhD. The complex can form homotrimers.</text>
</comment>
<keyword evidence="7 12" id="KW-0479">Metal-binding</keyword>